<evidence type="ECO:0000313" key="2">
    <source>
        <dbReference type="EMBL" id="KXS09132.1"/>
    </source>
</evidence>
<evidence type="ECO:0000256" key="1">
    <source>
        <dbReference type="SAM" id="MobiDB-lite"/>
    </source>
</evidence>
<name>A0A138ZX96_GONPJ</name>
<feature type="compositionally biased region" description="Low complexity" evidence="1">
    <location>
        <begin position="215"/>
        <end position="229"/>
    </location>
</feature>
<evidence type="ECO:0000313" key="3">
    <source>
        <dbReference type="Proteomes" id="UP000070544"/>
    </source>
</evidence>
<proteinExistence type="predicted"/>
<protein>
    <submittedName>
        <fullName evidence="2">Uncharacterized protein</fullName>
    </submittedName>
</protein>
<sequence length="245" mass="25007">MRTCEVCEQDRQESAFVGGKATWAAQPVVSICLGCFYRTLNARTGGLSVAGSTSSTSSIGGVSGVIILPTAEAHGDRRGAIAGLGLGWTEGEGQGEGIGIGWLWDDATNAADASEGEEGEDVLEVEGGESEDAIEAPKADAAVEEGSGAGREKTDKLPRGVSSATTLFEDSTGPFPTSALTLATTDDVAIAKGFSINYDKDLPPLASDATTGQISDTPDVPTSTSTSTSRSLMPGTRVNSLVMLV</sequence>
<gene>
    <name evidence="2" type="ORF">M427DRAFT_141379</name>
</gene>
<dbReference type="AlphaFoldDB" id="A0A138ZX96"/>
<dbReference type="Proteomes" id="UP000070544">
    <property type="component" value="Unassembled WGS sequence"/>
</dbReference>
<organism evidence="2 3">
    <name type="scientific">Gonapodya prolifera (strain JEL478)</name>
    <name type="common">Monoblepharis prolifera</name>
    <dbReference type="NCBI Taxonomy" id="1344416"/>
    <lineage>
        <taxon>Eukaryota</taxon>
        <taxon>Fungi</taxon>
        <taxon>Fungi incertae sedis</taxon>
        <taxon>Chytridiomycota</taxon>
        <taxon>Chytridiomycota incertae sedis</taxon>
        <taxon>Monoblepharidomycetes</taxon>
        <taxon>Monoblepharidales</taxon>
        <taxon>Gonapodyaceae</taxon>
        <taxon>Gonapodya</taxon>
    </lineage>
</organism>
<accession>A0A138ZX96</accession>
<dbReference type="EMBL" id="KQ965886">
    <property type="protein sequence ID" value="KXS09132.1"/>
    <property type="molecule type" value="Genomic_DNA"/>
</dbReference>
<feature type="compositionally biased region" description="Acidic residues" evidence="1">
    <location>
        <begin position="114"/>
        <end position="134"/>
    </location>
</feature>
<reference evidence="2 3" key="1">
    <citation type="journal article" date="2015" name="Genome Biol. Evol.">
        <title>Phylogenomic analyses indicate that early fungi evolved digesting cell walls of algal ancestors of land plants.</title>
        <authorList>
            <person name="Chang Y."/>
            <person name="Wang S."/>
            <person name="Sekimoto S."/>
            <person name="Aerts A.L."/>
            <person name="Choi C."/>
            <person name="Clum A."/>
            <person name="LaButti K.M."/>
            <person name="Lindquist E.A."/>
            <person name="Yee Ngan C."/>
            <person name="Ohm R.A."/>
            <person name="Salamov A.A."/>
            <person name="Grigoriev I.V."/>
            <person name="Spatafora J.W."/>
            <person name="Berbee M.L."/>
        </authorList>
    </citation>
    <scope>NUCLEOTIDE SEQUENCE [LARGE SCALE GENOMIC DNA]</scope>
    <source>
        <strain evidence="2 3">JEL478</strain>
    </source>
</reference>
<feature type="region of interest" description="Disordered" evidence="1">
    <location>
        <begin position="201"/>
        <end position="233"/>
    </location>
</feature>
<keyword evidence="3" id="KW-1185">Reference proteome</keyword>
<feature type="region of interest" description="Disordered" evidence="1">
    <location>
        <begin position="111"/>
        <end position="162"/>
    </location>
</feature>